<evidence type="ECO:0008006" key="2">
    <source>
        <dbReference type="Google" id="ProtNLM"/>
    </source>
</evidence>
<dbReference type="PANTHER" id="PTHR30575">
    <property type="entry name" value="PEPTIDASE M20"/>
    <property type="match status" value="1"/>
</dbReference>
<protein>
    <recommendedName>
        <fullName evidence="2">Peptidase M20 dimerisation domain-containing protein</fullName>
    </recommendedName>
</protein>
<dbReference type="GO" id="GO:0005737">
    <property type="term" value="C:cytoplasm"/>
    <property type="evidence" value="ECO:0007669"/>
    <property type="project" value="TreeGrafter"/>
</dbReference>
<dbReference type="Gene3D" id="3.40.630.10">
    <property type="entry name" value="Zn peptidases"/>
    <property type="match status" value="1"/>
</dbReference>
<name>A0A382SZ53_9ZZZZ</name>
<dbReference type="InterPro" id="IPR052030">
    <property type="entry name" value="Peptidase_M20/M20A_hydrolases"/>
</dbReference>
<dbReference type="GO" id="GO:0071713">
    <property type="term" value="F:para-aminobenzoyl-glutamate hydrolase activity"/>
    <property type="evidence" value="ECO:0007669"/>
    <property type="project" value="TreeGrafter"/>
</dbReference>
<evidence type="ECO:0000313" key="1">
    <source>
        <dbReference type="EMBL" id="SVD15199.1"/>
    </source>
</evidence>
<proteinExistence type="predicted"/>
<reference evidence="1" key="1">
    <citation type="submission" date="2018-05" db="EMBL/GenBank/DDBJ databases">
        <authorList>
            <person name="Lanie J.A."/>
            <person name="Ng W.-L."/>
            <person name="Kazmierczak K.M."/>
            <person name="Andrzejewski T.M."/>
            <person name="Davidsen T.M."/>
            <person name="Wayne K.J."/>
            <person name="Tettelin H."/>
            <person name="Glass J.I."/>
            <person name="Rusch D."/>
            <person name="Podicherti R."/>
            <person name="Tsui H.-C.T."/>
            <person name="Winkler M.E."/>
        </authorList>
    </citation>
    <scope>NUCLEOTIDE SEQUENCE</scope>
</reference>
<dbReference type="PANTHER" id="PTHR30575:SF3">
    <property type="entry name" value="PEPTIDASE M20 DIMERISATION DOMAIN-CONTAINING PROTEIN"/>
    <property type="match status" value="1"/>
</dbReference>
<dbReference type="GO" id="GO:0016805">
    <property type="term" value="F:dipeptidase activity"/>
    <property type="evidence" value="ECO:0007669"/>
    <property type="project" value="TreeGrafter"/>
</dbReference>
<dbReference type="EMBL" id="UINC01132714">
    <property type="protein sequence ID" value="SVD15199.1"/>
    <property type="molecule type" value="Genomic_DNA"/>
</dbReference>
<organism evidence="1">
    <name type="scientific">marine metagenome</name>
    <dbReference type="NCBI Taxonomy" id="408172"/>
    <lineage>
        <taxon>unclassified sequences</taxon>
        <taxon>metagenomes</taxon>
        <taxon>ecological metagenomes</taxon>
    </lineage>
</organism>
<accession>A0A382SZ53</accession>
<dbReference type="AlphaFoldDB" id="A0A382SZ53"/>
<gene>
    <name evidence="1" type="ORF">METZ01_LOCUS368053</name>
</gene>
<feature type="non-terminal residue" evidence="1">
    <location>
        <position position="235"/>
    </location>
</feature>
<sequence length="235" mass="24782">MTISKSDLKNKVIQEIEKSKDKIIGFAKDIAENAETGYREVKTAEKVKKIFSDLNLNFTDGHAITGVKSSPIAGKSSGPTIAVIGELDGLIVKDHPLADKKTDAVHACGHNCQLGSMIGVGLGLINSKANELLNGNVVLFAVPAEETIENEFRINLIDEGKLGFISGKQELIRLGSFDDIDAAMLSHATSKQSDGDLAVGGTSLGHLVKYVEFFGLASHAAGAPQDGINALKAAN</sequence>
<dbReference type="GO" id="GO:0046657">
    <property type="term" value="P:folic acid catabolic process"/>
    <property type="evidence" value="ECO:0007669"/>
    <property type="project" value="TreeGrafter"/>
</dbReference>
<dbReference type="SUPFAM" id="SSF53187">
    <property type="entry name" value="Zn-dependent exopeptidases"/>
    <property type="match status" value="1"/>
</dbReference>